<dbReference type="CDD" id="cd22778">
    <property type="entry name" value="DPBB_CEPL-like"/>
    <property type="match status" value="1"/>
</dbReference>
<dbReference type="Proteomes" id="UP000305067">
    <property type="component" value="Unassembled WGS sequence"/>
</dbReference>
<evidence type="ECO:0000256" key="1">
    <source>
        <dbReference type="ARBA" id="ARBA00004613"/>
    </source>
</evidence>
<evidence type="ECO:0000256" key="3">
    <source>
        <dbReference type="ARBA" id="ARBA00022525"/>
    </source>
</evidence>
<accession>A0A5C3Q5K9</accession>
<evidence type="ECO:0000256" key="4">
    <source>
        <dbReference type="SAM" id="SignalP"/>
    </source>
</evidence>
<dbReference type="InterPro" id="IPR010829">
    <property type="entry name" value="Cerato-platanin"/>
</dbReference>
<dbReference type="SUPFAM" id="SSF50685">
    <property type="entry name" value="Barwin-like endoglucanases"/>
    <property type="match status" value="1"/>
</dbReference>
<protein>
    <submittedName>
        <fullName evidence="5">Cerato-platanin</fullName>
    </submittedName>
</protein>
<feature type="chain" id="PRO_5022999181" evidence="4">
    <location>
        <begin position="18"/>
        <end position="160"/>
    </location>
</feature>
<comment type="similarity">
    <text evidence="2">Belongs to the cerato-platanin family.</text>
</comment>
<evidence type="ECO:0000313" key="6">
    <source>
        <dbReference type="Proteomes" id="UP000305067"/>
    </source>
</evidence>
<dbReference type="Gene3D" id="2.40.40.10">
    <property type="entry name" value="RlpA-like domain"/>
    <property type="match status" value="1"/>
</dbReference>
<gene>
    <name evidence="5" type="ORF">BDV98DRAFT_515020</name>
</gene>
<dbReference type="EMBL" id="ML178854">
    <property type="protein sequence ID" value="TFK96816.1"/>
    <property type="molecule type" value="Genomic_DNA"/>
</dbReference>
<keyword evidence="3" id="KW-0964">Secreted</keyword>
<dbReference type="AlphaFoldDB" id="A0A5C3Q5K9"/>
<proteinExistence type="inferred from homology"/>
<sequence length="160" mass="16514">MLTLTLFLAALAFQVLAAPTTTTAGYDIAYDLGSSSLDTGACSSGLNWLETKGYSKFSSLPTFPLIAAVPTITGFDSPACGNCFAVSYTAPSNNTLSPPVTSTTNGLTTTTIYVIGVDSSRGNGFVLSKAAMDRMTVGKAVELGRVSVAWEEVDGGRCGM</sequence>
<dbReference type="InterPro" id="IPR036908">
    <property type="entry name" value="RlpA-like_sf"/>
</dbReference>
<organism evidence="5 6">
    <name type="scientific">Pterulicium gracile</name>
    <dbReference type="NCBI Taxonomy" id="1884261"/>
    <lineage>
        <taxon>Eukaryota</taxon>
        <taxon>Fungi</taxon>
        <taxon>Dikarya</taxon>
        <taxon>Basidiomycota</taxon>
        <taxon>Agaricomycotina</taxon>
        <taxon>Agaricomycetes</taxon>
        <taxon>Agaricomycetidae</taxon>
        <taxon>Agaricales</taxon>
        <taxon>Pleurotineae</taxon>
        <taxon>Pterulaceae</taxon>
        <taxon>Pterulicium</taxon>
    </lineage>
</organism>
<feature type="signal peptide" evidence="4">
    <location>
        <begin position="1"/>
        <end position="17"/>
    </location>
</feature>
<dbReference type="Pfam" id="PF07249">
    <property type="entry name" value="Cerato-platanin"/>
    <property type="match status" value="1"/>
</dbReference>
<comment type="subcellular location">
    <subcellularLocation>
        <location evidence="1">Secreted</location>
    </subcellularLocation>
</comment>
<reference evidence="5 6" key="1">
    <citation type="journal article" date="2019" name="Nat. Ecol. Evol.">
        <title>Megaphylogeny resolves global patterns of mushroom evolution.</title>
        <authorList>
            <person name="Varga T."/>
            <person name="Krizsan K."/>
            <person name="Foldi C."/>
            <person name="Dima B."/>
            <person name="Sanchez-Garcia M."/>
            <person name="Sanchez-Ramirez S."/>
            <person name="Szollosi G.J."/>
            <person name="Szarkandi J.G."/>
            <person name="Papp V."/>
            <person name="Albert L."/>
            <person name="Andreopoulos W."/>
            <person name="Angelini C."/>
            <person name="Antonin V."/>
            <person name="Barry K.W."/>
            <person name="Bougher N.L."/>
            <person name="Buchanan P."/>
            <person name="Buyck B."/>
            <person name="Bense V."/>
            <person name="Catcheside P."/>
            <person name="Chovatia M."/>
            <person name="Cooper J."/>
            <person name="Damon W."/>
            <person name="Desjardin D."/>
            <person name="Finy P."/>
            <person name="Geml J."/>
            <person name="Haridas S."/>
            <person name="Hughes K."/>
            <person name="Justo A."/>
            <person name="Karasinski D."/>
            <person name="Kautmanova I."/>
            <person name="Kiss B."/>
            <person name="Kocsube S."/>
            <person name="Kotiranta H."/>
            <person name="LaButti K.M."/>
            <person name="Lechner B.E."/>
            <person name="Liimatainen K."/>
            <person name="Lipzen A."/>
            <person name="Lukacs Z."/>
            <person name="Mihaltcheva S."/>
            <person name="Morgado L.N."/>
            <person name="Niskanen T."/>
            <person name="Noordeloos M.E."/>
            <person name="Ohm R.A."/>
            <person name="Ortiz-Santana B."/>
            <person name="Ovrebo C."/>
            <person name="Racz N."/>
            <person name="Riley R."/>
            <person name="Savchenko A."/>
            <person name="Shiryaev A."/>
            <person name="Soop K."/>
            <person name="Spirin V."/>
            <person name="Szebenyi C."/>
            <person name="Tomsovsky M."/>
            <person name="Tulloss R.E."/>
            <person name="Uehling J."/>
            <person name="Grigoriev I.V."/>
            <person name="Vagvolgyi C."/>
            <person name="Papp T."/>
            <person name="Martin F.M."/>
            <person name="Miettinen O."/>
            <person name="Hibbett D.S."/>
            <person name="Nagy L.G."/>
        </authorList>
    </citation>
    <scope>NUCLEOTIDE SEQUENCE [LARGE SCALE GENOMIC DNA]</scope>
    <source>
        <strain evidence="5 6">CBS 309.79</strain>
    </source>
</reference>
<name>A0A5C3Q5K9_9AGAR</name>
<evidence type="ECO:0000313" key="5">
    <source>
        <dbReference type="EMBL" id="TFK96816.1"/>
    </source>
</evidence>
<keyword evidence="4" id="KW-0732">Signal</keyword>
<evidence type="ECO:0000256" key="2">
    <source>
        <dbReference type="ARBA" id="ARBA00010421"/>
    </source>
</evidence>
<keyword evidence="6" id="KW-1185">Reference proteome</keyword>
<dbReference type="GO" id="GO:0005576">
    <property type="term" value="C:extracellular region"/>
    <property type="evidence" value="ECO:0007669"/>
    <property type="project" value="UniProtKB-SubCell"/>
</dbReference>
<dbReference type="OrthoDB" id="4898945at2759"/>